<dbReference type="AlphaFoldDB" id="X1F248"/>
<sequence length="31" mass="3884">DELEEEFKKEKYPSTRRPIKETAWRLTQFLD</sequence>
<gene>
    <name evidence="1" type="ORF">S03H2_02663</name>
</gene>
<reference evidence="1" key="1">
    <citation type="journal article" date="2014" name="Front. Microbiol.">
        <title>High frequency of phylogenetically diverse reductive dehalogenase-homologous genes in deep subseafloor sedimentary metagenomes.</title>
        <authorList>
            <person name="Kawai M."/>
            <person name="Futagami T."/>
            <person name="Toyoda A."/>
            <person name="Takaki Y."/>
            <person name="Nishi S."/>
            <person name="Hori S."/>
            <person name="Arai W."/>
            <person name="Tsubouchi T."/>
            <person name="Morono Y."/>
            <person name="Uchiyama I."/>
            <person name="Ito T."/>
            <person name="Fujiyama A."/>
            <person name="Inagaki F."/>
            <person name="Takami H."/>
        </authorList>
    </citation>
    <scope>NUCLEOTIDE SEQUENCE</scope>
    <source>
        <strain evidence="1">Expedition CK06-06</strain>
    </source>
</reference>
<dbReference type="EMBL" id="BARU01000916">
    <property type="protein sequence ID" value="GAH26645.1"/>
    <property type="molecule type" value="Genomic_DNA"/>
</dbReference>
<name>X1F248_9ZZZZ</name>
<organism evidence="1">
    <name type="scientific">marine sediment metagenome</name>
    <dbReference type="NCBI Taxonomy" id="412755"/>
    <lineage>
        <taxon>unclassified sequences</taxon>
        <taxon>metagenomes</taxon>
        <taxon>ecological metagenomes</taxon>
    </lineage>
</organism>
<comment type="caution">
    <text evidence="1">The sequence shown here is derived from an EMBL/GenBank/DDBJ whole genome shotgun (WGS) entry which is preliminary data.</text>
</comment>
<feature type="non-terminal residue" evidence="1">
    <location>
        <position position="1"/>
    </location>
</feature>
<protein>
    <submittedName>
        <fullName evidence="1">Uncharacterized protein</fullName>
    </submittedName>
</protein>
<evidence type="ECO:0000313" key="1">
    <source>
        <dbReference type="EMBL" id="GAH26645.1"/>
    </source>
</evidence>
<accession>X1F248</accession>
<proteinExistence type="predicted"/>